<feature type="transmembrane region" description="Helical" evidence="1">
    <location>
        <begin position="155"/>
        <end position="173"/>
    </location>
</feature>
<protein>
    <recommendedName>
        <fullName evidence="2">CAAX prenyl protease 2/Lysostaphin resistance protein A-like domain-containing protein</fullName>
    </recommendedName>
</protein>
<dbReference type="OrthoDB" id="5322702at2"/>
<evidence type="ECO:0000313" key="4">
    <source>
        <dbReference type="Proteomes" id="UP000037600"/>
    </source>
</evidence>
<feature type="transmembrane region" description="Helical" evidence="1">
    <location>
        <begin position="185"/>
        <end position="209"/>
    </location>
</feature>
<dbReference type="STRING" id="1513271.XM47_16310"/>
<feature type="transmembrane region" description="Helical" evidence="1">
    <location>
        <begin position="41"/>
        <end position="69"/>
    </location>
</feature>
<evidence type="ECO:0000259" key="2">
    <source>
        <dbReference type="Pfam" id="PF02517"/>
    </source>
</evidence>
<keyword evidence="4" id="KW-1185">Reference proteome</keyword>
<comment type="caution">
    <text evidence="3">The sequence shown here is derived from an EMBL/GenBank/DDBJ whole genome shotgun (WGS) entry which is preliminary data.</text>
</comment>
<organism evidence="3 4">
    <name type="scientific">Catenovulum maritimum</name>
    <dbReference type="NCBI Taxonomy" id="1513271"/>
    <lineage>
        <taxon>Bacteria</taxon>
        <taxon>Pseudomonadati</taxon>
        <taxon>Pseudomonadota</taxon>
        <taxon>Gammaproteobacteria</taxon>
        <taxon>Alteromonadales</taxon>
        <taxon>Alteromonadaceae</taxon>
        <taxon>Catenovulum</taxon>
    </lineage>
</organism>
<reference evidence="3 4" key="1">
    <citation type="submission" date="2015-04" db="EMBL/GenBank/DDBJ databases">
        <title>Draft Genome Sequence of the Novel Agar-Digesting Marine Bacterium Q1.</title>
        <authorList>
            <person name="Li Y."/>
            <person name="Li D."/>
            <person name="Chen G."/>
            <person name="Du Z."/>
        </authorList>
    </citation>
    <scope>NUCLEOTIDE SEQUENCE [LARGE SCALE GENOMIC DNA]</scope>
    <source>
        <strain evidence="3 4">Q1</strain>
    </source>
</reference>
<dbReference type="Proteomes" id="UP000037600">
    <property type="component" value="Unassembled WGS sequence"/>
</dbReference>
<evidence type="ECO:0000313" key="3">
    <source>
        <dbReference type="EMBL" id="KMT64073.1"/>
    </source>
</evidence>
<evidence type="ECO:0000256" key="1">
    <source>
        <dbReference type="SAM" id="Phobius"/>
    </source>
</evidence>
<feature type="transmembrane region" description="Helical" evidence="1">
    <location>
        <begin position="131"/>
        <end position="148"/>
    </location>
</feature>
<dbReference type="GO" id="GO:0004175">
    <property type="term" value="F:endopeptidase activity"/>
    <property type="evidence" value="ECO:0007669"/>
    <property type="project" value="UniProtKB-ARBA"/>
</dbReference>
<dbReference type="Pfam" id="PF02517">
    <property type="entry name" value="Rce1-like"/>
    <property type="match status" value="1"/>
</dbReference>
<dbReference type="GO" id="GO:0080120">
    <property type="term" value="P:CAAX-box protein maturation"/>
    <property type="evidence" value="ECO:0007669"/>
    <property type="project" value="UniProtKB-ARBA"/>
</dbReference>
<keyword evidence="1" id="KW-1133">Transmembrane helix</keyword>
<feature type="transmembrane region" description="Helical" evidence="1">
    <location>
        <begin position="81"/>
        <end position="101"/>
    </location>
</feature>
<feature type="transmembrane region" description="Helical" evidence="1">
    <location>
        <begin position="271"/>
        <end position="290"/>
    </location>
</feature>
<keyword evidence="1" id="KW-0812">Transmembrane</keyword>
<keyword evidence="1" id="KW-0472">Membrane</keyword>
<feature type="domain" description="CAAX prenyl protease 2/Lysostaphin resistance protein A-like" evidence="2">
    <location>
        <begin position="185"/>
        <end position="282"/>
    </location>
</feature>
<gene>
    <name evidence="3" type="ORF">XM47_16310</name>
</gene>
<dbReference type="EMBL" id="LAZL01000032">
    <property type="protein sequence ID" value="KMT64073.1"/>
    <property type="molecule type" value="Genomic_DNA"/>
</dbReference>
<dbReference type="AlphaFoldDB" id="A0A0J8GTQ7"/>
<proteinExistence type="predicted"/>
<sequence length="291" mass="32504">MFTPFSNLELLISLPQFLTLLPLALILLLDTRILVKLRLGLMGLSFVFGLVFSCFSLSAGIGIILAYFVIDYFNRAEQASIKSGLGCLLVVICTAFMLHLVPGFNNPLLLEATNLGSSSTPYQLYLNYDKLWIAVLLLALVPMSNALNSAYVPKLLLGFSFTCILGFSIAWVFELVQLDLKLPSILIPWIICNLLITCVAEEVFFRGFIQTQISNILGRYQYQYASIYSIIATALIFGLVHYPAGWLYVGIASLLGGSYGYYYLGTNNIKVPILMHFGFNLIHFLCFTYPY</sequence>
<feature type="transmembrane region" description="Helical" evidence="1">
    <location>
        <begin position="7"/>
        <end position="29"/>
    </location>
</feature>
<name>A0A0J8GTQ7_9ALTE</name>
<dbReference type="InterPro" id="IPR003675">
    <property type="entry name" value="Rce1/LyrA-like_dom"/>
</dbReference>
<accession>A0A0J8GTQ7</accession>